<dbReference type="EMBL" id="JADFTS010000009">
    <property type="protein sequence ID" value="KAF9589049.1"/>
    <property type="molecule type" value="Genomic_DNA"/>
</dbReference>
<dbReference type="InterPro" id="IPR027417">
    <property type="entry name" value="P-loop_NTPase"/>
</dbReference>
<dbReference type="SUPFAM" id="SSF52540">
    <property type="entry name" value="P-loop containing nucleoside triphosphate hydrolases"/>
    <property type="match status" value="1"/>
</dbReference>
<dbReference type="GO" id="GO:0005737">
    <property type="term" value="C:cytoplasm"/>
    <property type="evidence" value="ECO:0007669"/>
    <property type="project" value="UniProtKB-SubCell"/>
</dbReference>
<dbReference type="AlphaFoldDB" id="A0A835GX56"/>
<dbReference type="GO" id="GO:0051231">
    <property type="term" value="P:spindle elongation"/>
    <property type="evidence" value="ECO:0007669"/>
    <property type="project" value="TreeGrafter"/>
</dbReference>
<comment type="caution">
    <text evidence="7">Lacks conserved residue(s) required for the propagation of feature annotation.</text>
</comment>
<sequence length="85" mass="9708">MIACVSHADSNVEETLNTLKYVNRARNIKNKAIVEKDKLLLKIESAQNGKSWDEIKSGNEQQDCDLMKSYVSKIQELEEGQLLRL</sequence>
<protein>
    <recommendedName>
        <fullName evidence="8">Kinesin motor domain-containing protein</fullName>
    </recommendedName>
</protein>
<proteinExistence type="inferred from homology"/>
<gene>
    <name evidence="9" type="ORF">IFM89_018311</name>
</gene>
<comment type="similarity">
    <text evidence="7">Belongs to the TRAFAC class myosin-kinesin ATPase superfamily. Kinesin family.</text>
</comment>
<evidence type="ECO:0000256" key="7">
    <source>
        <dbReference type="PROSITE-ProRule" id="PRU00283"/>
    </source>
</evidence>
<dbReference type="PROSITE" id="PS50067">
    <property type="entry name" value="KINESIN_MOTOR_2"/>
    <property type="match status" value="1"/>
</dbReference>
<dbReference type="GO" id="GO:0003777">
    <property type="term" value="F:microtubule motor activity"/>
    <property type="evidence" value="ECO:0007669"/>
    <property type="project" value="InterPro"/>
</dbReference>
<dbReference type="InterPro" id="IPR001752">
    <property type="entry name" value="Kinesin_motor_dom"/>
</dbReference>
<organism evidence="9 10">
    <name type="scientific">Coptis chinensis</name>
    <dbReference type="NCBI Taxonomy" id="261450"/>
    <lineage>
        <taxon>Eukaryota</taxon>
        <taxon>Viridiplantae</taxon>
        <taxon>Streptophyta</taxon>
        <taxon>Embryophyta</taxon>
        <taxon>Tracheophyta</taxon>
        <taxon>Spermatophyta</taxon>
        <taxon>Magnoliopsida</taxon>
        <taxon>Ranunculales</taxon>
        <taxon>Ranunculaceae</taxon>
        <taxon>Coptidoideae</taxon>
        <taxon>Coptis</taxon>
    </lineage>
</organism>
<comment type="caution">
    <text evidence="9">The sequence shown here is derived from an EMBL/GenBank/DDBJ whole genome shotgun (WGS) entry which is preliminary data.</text>
</comment>
<dbReference type="OrthoDB" id="1936073at2759"/>
<feature type="domain" description="Kinesin motor" evidence="8">
    <location>
        <begin position="1"/>
        <end position="28"/>
    </location>
</feature>
<dbReference type="InterPro" id="IPR027640">
    <property type="entry name" value="Kinesin-like_fam"/>
</dbReference>
<evidence type="ECO:0000256" key="3">
    <source>
        <dbReference type="ARBA" id="ARBA00022741"/>
    </source>
</evidence>
<evidence type="ECO:0000256" key="4">
    <source>
        <dbReference type="ARBA" id="ARBA00022840"/>
    </source>
</evidence>
<dbReference type="PANTHER" id="PTHR47969">
    <property type="entry name" value="CHROMOSOME-ASSOCIATED KINESIN KIF4A-RELATED"/>
    <property type="match status" value="1"/>
</dbReference>
<evidence type="ECO:0000256" key="6">
    <source>
        <dbReference type="ARBA" id="ARBA00023175"/>
    </source>
</evidence>
<evidence type="ECO:0000256" key="2">
    <source>
        <dbReference type="ARBA" id="ARBA00022490"/>
    </source>
</evidence>
<evidence type="ECO:0000256" key="1">
    <source>
        <dbReference type="ARBA" id="ARBA00004496"/>
    </source>
</evidence>
<keyword evidence="6" id="KW-0505">Motor protein</keyword>
<dbReference type="Proteomes" id="UP000631114">
    <property type="component" value="Unassembled WGS sequence"/>
</dbReference>
<dbReference type="GO" id="GO:0005875">
    <property type="term" value="C:microtubule associated complex"/>
    <property type="evidence" value="ECO:0007669"/>
    <property type="project" value="TreeGrafter"/>
</dbReference>
<accession>A0A835GX56</accession>
<dbReference type="GO" id="GO:0007018">
    <property type="term" value="P:microtubule-based movement"/>
    <property type="evidence" value="ECO:0007669"/>
    <property type="project" value="InterPro"/>
</dbReference>
<keyword evidence="2" id="KW-0963">Cytoplasm</keyword>
<evidence type="ECO:0000313" key="10">
    <source>
        <dbReference type="Proteomes" id="UP000631114"/>
    </source>
</evidence>
<dbReference type="GO" id="GO:0007052">
    <property type="term" value="P:mitotic spindle organization"/>
    <property type="evidence" value="ECO:0007669"/>
    <property type="project" value="TreeGrafter"/>
</dbReference>
<keyword evidence="10" id="KW-1185">Reference proteome</keyword>
<evidence type="ECO:0000313" key="9">
    <source>
        <dbReference type="EMBL" id="KAF9589049.1"/>
    </source>
</evidence>
<dbReference type="PANTHER" id="PTHR47969:SF15">
    <property type="entry name" value="CHROMOSOME-ASSOCIATED KINESIN KIF4A-RELATED"/>
    <property type="match status" value="1"/>
</dbReference>
<evidence type="ECO:0000256" key="5">
    <source>
        <dbReference type="ARBA" id="ARBA00023054"/>
    </source>
</evidence>
<comment type="subcellular location">
    <subcellularLocation>
        <location evidence="1">Cytoplasm</location>
    </subcellularLocation>
</comment>
<dbReference type="GO" id="GO:0005524">
    <property type="term" value="F:ATP binding"/>
    <property type="evidence" value="ECO:0007669"/>
    <property type="project" value="UniProtKB-KW"/>
</dbReference>
<keyword evidence="3" id="KW-0547">Nucleotide-binding</keyword>
<dbReference type="GO" id="GO:0008017">
    <property type="term" value="F:microtubule binding"/>
    <property type="evidence" value="ECO:0007669"/>
    <property type="project" value="InterPro"/>
</dbReference>
<keyword evidence="5" id="KW-0175">Coiled coil</keyword>
<reference evidence="9 10" key="1">
    <citation type="submission" date="2020-10" db="EMBL/GenBank/DDBJ databases">
        <title>The Coptis chinensis genome and diversification of protoberbering-type alkaloids.</title>
        <authorList>
            <person name="Wang B."/>
            <person name="Shu S."/>
            <person name="Song C."/>
            <person name="Liu Y."/>
        </authorList>
    </citation>
    <scope>NUCLEOTIDE SEQUENCE [LARGE SCALE GENOMIC DNA]</scope>
    <source>
        <strain evidence="9">HL-2020</strain>
        <tissue evidence="9">Leaf</tissue>
    </source>
</reference>
<name>A0A835GX56_9MAGN</name>
<keyword evidence="4" id="KW-0067">ATP-binding</keyword>
<evidence type="ECO:0000259" key="8">
    <source>
        <dbReference type="PROSITE" id="PS50067"/>
    </source>
</evidence>
<dbReference type="Gene3D" id="1.20.58.1980">
    <property type="match status" value="1"/>
</dbReference>